<gene>
    <name evidence="1" type="ORF">ACFSNC_07385</name>
</gene>
<dbReference type="Proteomes" id="UP001597299">
    <property type="component" value="Unassembled WGS sequence"/>
</dbReference>
<organism evidence="1 2">
    <name type="scientific">Ancylobacter oerskovii</name>
    <dbReference type="NCBI Taxonomy" id="459519"/>
    <lineage>
        <taxon>Bacteria</taxon>
        <taxon>Pseudomonadati</taxon>
        <taxon>Pseudomonadota</taxon>
        <taxon>Alphaproteobacteria</taxon>
        <taxon>Hyphomicrobiales</taxon>
        <taxon>Xanthobacteraceae</taxon>
        <taxon>Ancylobacter</taxon>
    </lineage>
</organism>
<comment type="caution">
    <text evidence="1">The sequence shown here is derived from an EMBL/GenBank/DDBJ whole genome shotgun (WGS) entry which is preliminary data.</text>
</comment>
<accession>A0ABW4YV07</accession>
<name>A0ABW4YV07_9HYPH</name>
<keyword evidence="2" id="KW-1185">Reference proteome</keyword>
<proteinExistence type="predicted"/>
<dbReference type="RefSeq" id="WP_213353122.1">
    <property type="nucleotide sequence ID" value="NZ_JAHBGB010000033.1"/>
</dbReference>
<evidence type="ECO:0000313" key="1">
    <source>
        <dbReference type="EMBL" id="MFD2140212.1"/>
    </source>
</evidence>
<evidence type="ECO:0000313" key="2">
    <source>
        <dbReference type="Proteomes" id="UP001597299"/>
    </source>
</evidence>
<sequence>MDGHALCRLKPIKGNQRLAVPMLENNQDNQDGVSWQHWARGISETFLSVRALPLMKTALSERSGVKYEIVSPPSAYRSHVALWQKAKSRRNHYQ</sequence>
<dbReference type="EMBL" id="JBHUHD010000001">
    <property type="protein sequence ID" value="MFD2140212.1"/>
    <property type="molecule type" value="Genomic_DNA"/>
</dbReference>
<reference evidence="2" key="1">
    <citation type="journal article" date="2019" name="Int. J. Syst. Evol. Microbiol.">
        <title>The Global Catalogue of Microorganisms (GCM) 10K type strain sequencing project: providing services to taxonomists for standard genome sequencing and annotation.</title>
        <authorList>
            <consortium name="The Broad Institute Genomics Platform"/>
            <consortium name="The Broad Institute Genome Sequencing Center for Infectious Disease"/>
            <person name="Wu L."/>
            <person name="Ma J."/>
        </authorList>
    </citation>
    <scope>NUCLEOTIDE SEQUENCE [LARGE SCALE GENOMIC DNA]</scope>
    <source>
        <strain evidence="2">CCM 7435</strain>
    </source>
</reference>
<protein>
    <submittedName>
        <fullName evidence="1">Uncharacterized protein</fullName>
    </submittedName>
</protein>